<reference evidence="4" key="1">
    <citation type="journal article" date="2014" name="PLoS ONE">
        <title>The genome and linkage map of the northern pike (Esox lucius): conserved synteny revealed between the salmonid sister group and the Neoteleostei.</title>
        <authorList>
            <person name="Rondeau E.B."/>
            <person name="Minkley D.R."/>
            <person name="Leong J.S."/>
            <person name="Messmer A.M."/>
            <person name="Jantzen J.R."/>
            <person name="von Schalburg K.R."/>
            <person name="Lemon C."/>
            <person name="Bird N.H."/>
            <person name="Koop B.F."/>
        </authorList>
    </citation>
    <scope>NUCLEOTIDE SEQUENCE</scope>
</reference>
<gene>
    <name evidence="3" type="primary">PM20D2</name>
</gene>
<dbReference type="InterPro" id="IPR002933">
    <property type="entry name" value="Peptidase_M20"/>
</dbReference>
<dbReference type="Pfam" id="PF01546">
    <property type="entry name" value="Peptidase_M20"/>
    <property type="match status" value="1"/>
</dbReference>
<dbReference type="NCBIfam" id="TIGR01891">
    <property type="entry name" value="amidohydrolases"/>
    <property type="match status" value="1"/>
</dbReference>
<dbReference type="InterPro" id="IPR017144">
    <property type="entry name" value="Xaa-Arg_dipeptidase"/>
</dbReference>
<accession>A0A3P8YCU5</accession>
<evidence type="ECO:0000259" key="2">
    <source>
        <dbReference type="Pfam" id="PF07687"/>
    </source>
</evidence>
<dbReference type="Ensembl" id="ENSELUT00000022605.3">
    <property type="protein sequence ID" value="ENSELUP00000013936.3"/>
    <property type="gene ID" value="ENSELUG00000014005.3"/>
</dbReference>
<dbReference type="Proteomes" id="UP000265140">
    <property type="component" value="Chromosome 15"/>
</dbReference>
<dbReference type="Pfam" id="PF07687">
    <property type="entry name" value="M20_dimer"/>
    <property type="match status" value="1"/>
</dbReference>
<dbReference type="InterPro" id="IPR036264">
    <property type="entry name" value="Bact_exopeptidase_dim_dom"/>
</dbReference>
<comment type="similarity">
    <text evidence="1">Belongs to the peptidase M20A family.</text>
</comment>
<dbReference type="PANTHER" id="PTHR30575">
    <property type="entry name" value="PEPTIDASE M20"/>
    <property type="match status" value="1"/>
</dbReference>
<dbReference type="InterPro" id="IPR011650">
    <property type="entry name" value="Peptidase_M20_dimer"/>
</dbReference>
<reference evidence="3" key="4">
    <citation type="submission" date="2025-09" db="UniProtKB">
        <authorList>
            <consortium name="Ensembl"/>
        </authorList>
    </citation>
    <scope>IDENTIFICATION</scope>
</reference>
<dbReference type="OMA" id="HYAITDT"/>
<dbReference type="SUPFAM" id="SSF55031">
    <property type="entry name" value="Bacterial exopeptidase dimerisation domain"/>
    <property type="match status" value="1"/>
</dbReference>
<dbReference type="Gene3D" id="3.30.70.360">
    <property type="match status" value="1"/>
</dbReference>
<dbReference type="InterPro" id="IPR017439">
    <property type="entry name" value="Amidohydrolase"/>
</dbReference>
<dbReference type="AlphaFoldDB" id="A0A3P8YCU5"/>
<protein>
    <recommendedName>
        <fullName evidence="2">Peptidase M20 dimerisation domain-containing protein</fullName>
    </recommendedName>
</protein>
<dbReference type="GO" id="GO:0016805">
    <property type="term" value="F:dipeptidase activity"/>
    <property type="evidence" value="ECO:0007669"/>
    <property type="project" value="InterPro"/>
</dbReference>
<dbReference type="Gene3D" id="3.40.630.10">
    <property type="entry name" value="Zn peptidases"/>
    <property type="match status" value="2"/>
</dbReference>
<dbReference type="SUPFAM" id="SSF53187">
    <property type="entry name" value="Zn-dependent exopeptidases"/>
    <property type="match status" value="1"/>
</dbReference>
<dbReference type="InterPro" id="IPR052030">
    <property type="entry name" value="Peptidase_M20/M20A_hydrolases"/>
</dbReference>
<keyword evidence="4" id="KW-1185">Reference proteome</keyword>
<dbReference type="PIRSF" id="PIRSF037226">
    <property type="entry name" value="Amidohydrolase_ACY1L2_prd"/>
    <property type="match status" value="1"/>
</dbReference>
<dbReference type="GeneTree" id="ENSGT00390000003365"/>
<evidence type="ECO:0000313" key="4">
    <source>
        <dbReference type="Proteomes" id="UP000265140"/>
    </source>
</evidence>
<feature type="domain" description="Peptidase M20 dimerisation" evidence="2">
    <location>
        <begin position="190"/>
        <end position="284"/>
    </location>
</feature>
<dbReference type="CDD" id="cd05672">
    <property type="entry name" value="M20_ACY1L2-like"/>
    <property type="match status" value="1"/>
</dbReference>
<name>A0A3P8YCU5_ESOLU</name>
<organism evidence="3 4">
    <name type="scientific">Esox lucius</name>
    <name type="common">Northern pike</name>
    <dbReference type="NCBI Taxonomy" id="8010"/>
    <lineage>
        <taxon>Eukaryota</taxon>
        <taxon>Metazoa</taxon>
        <taxon>Chordata</taxon>
        <taxon>Craniata</taxon>
        <taxon>Vertebrata</taxon>
        <taxon>Euteleostomi</taxon>
        <taxon>Actinopterygii</taxon>
        <taxon>Neopterygii</taxon>
        <taxon>Teleostei</taxon>
        <taxon>Protacanthopterygii</taxon>
        <taxon>Esociformes</taxon>
        <taxon>Esocidae</taxon>
        <taxon>Esox</taxon>
    </lineage>
</organism>
<proteinExistence type="inferred from homology"/>
<evidence type="ECO:0000256" key="1">
    <source>
        <dbReference type="ARBA" id="ARBA00006247"/>
    </source>
</evidence>
<sequence>MALGSQSRDKRMQFKHNIGICIDKFKDKLFILSQDIWSCPELAYEEKQSHDRLVRFLADNCSWNVESHYKLPTAFRATWGPFGGKEGDRALHVCFLCEYDALPGIGHACGHNLIAEVGVAAALGLAGGLQTESAEDFPQRIKVTVLGTPAEEDGGGKVDLILAGAFEDIDVVFMAHPAQQDVAFLPCVSIADVTVKYYGKASHAAAYPWEGVNALDAAVLAYNSLSVLRQQLKPDWRLHGIIKHGGVRPNIIPAYTEMEFYLRTPLLRDLSDLKAKAEACFRSAATATGCQVEITYPNHSYSNILPNTTLTQLYEENGRALGIQFEEVPSNFLGSTDFGNVSFIVPGIHPFFHIGSDALNHTGEYTAAAGRTGSDALNHTGEYTAAARRTGSDALNHTGEYTAAAGAEKAQFYTLRTAKALAMTAMDVICCPELLQKVQEEFSVAKLRQDQRTKELDITGTDTQ</sequence>
<dbReference type="STRING" id="8010.ENSELUP00000013936"/>
<reference evidence="3" key="2">
    <citation type="submission" date="2020-02" db="EMBL/GenBank/DDBJ databases">
        <title>Esox lucius (northern pike) genome, fEsoLuc1, primary haplotype.</title>
        <authorList>
            <person name="Myers G."/>
            <person name="Karagic N."/>
            <person name="Meyer A."/>
            <person name="Pippel M."/>
            <person name="Reichard M."/>
            <person name="Winkler S."/>
            <person name="Tracey A."/>
            <person name="Sims Y."/>
            <person name="Howe K."/>
            <person name="Rhie A."/>
            <person name="Formenti G."/>
            <person name="Durbin R."/>
            <person name="Fedrigo O."/>
            <person name="Jarvis E.D."/>
        </authorList>
    </citation>
    <scope>NUCLEOTIDE SEQUENCE [LARGE SCALE GENOMIC DNA]</scope>
</reference>
<dbReference type="Bgee" id="ENSELUG00000014005">
    <property type="expression patterns" value="Expressed in spleen and 15 other cell types or tissues"/>
</dbReference>
<reference evidence="3" key="3">
    <citation type="submission" date="2025-08" db="UniProtKB">
        <authorList>
            <consortium name="Ensembl"/>
        </authorList>
    </citation>
    <scope>IDENTIFICATION</scope>
</reference>
<dbReference type="InParanoid" id="A0A3P8YCU5"/>
<evidence type="ECO:0000313" key="3">
    <source>
        <dbReference type="Ensembl" id="ENSELUP00000013936.3"/>
    </source>
</evidence>
<dbReference type="PANTHER" id="PTHR30575:SF0">
    <property type="entry name" value="XAA-ARG DIPEPTIDASE"/>
    <property type="match status" value="1"/>
</dbReference>
<dbReference type="FunFam" id="3.30.70.360:FF:000004">
    <property type="entry name" value="Peptidase M20 domain-containing protein 2"/>
    <property type="match status" value="1"/>
</dbReference>